<dbReference type="PANTHER" id="PTHR12677:SF59">
    <property type="entry name" value="GOLGI APPARATUS MEMBRANE PROTEIN TVP38-RELATED"/>
    <property type="match status" value="1"/>
</dbReference>
<evidence type="ECO:0000256" key="1">
    <source>
        <dbReference type="ARBA" id="ARBA00004651"/>
    </source>
</evidence>
<dbReference type="InterPro" id="IPR015414">
    <property type="entry name" value="TMEM64"/>
</dbReference>
<evidence type="ECO:0000256" key="4">
    <source>
        <dbReference type="ARBA" id="ARBA00022989"/>
    </source>
</evidence>
<name>A0A5P9P6V0_9EURY</name>
<feature type="domain" description="VTT" evidence="7">
    <location>
        <begin position="62"/>
        <end position="189"/>
    </location>
</feature>
<protein>
    <submittedName>
        <fullName evidence="8">TVP38/TMEM64 family protein</fullName>
    </submittedName>
</protein>
<dbReference type="GO" id="GO:0005886">
    <property type="term" value="C:plasma membrane"/>
    <property type="evidence" value="ECO:0007669"/>
    <property type="project" value="UniProtKB-SubCell"/>
</dbReference>
<dbReference type="PANTHER" id="PTHR12677">
    <property type="entry name" value="GOLGI APPARATUS MEMBRANE PROTEIN TVP38-RELATED"/>
    <property type="match status" value="1"/>
</dbReference>
<dbReference type="EMBL" id="CP045488">
    <property type="protein sequence ID" value="QFU83889.1"/>
    <property type="molecule type" value="Genomic_DNA"/>
</dbReference>
<evidence type="ECO:0000256" key="5">
    <source>
        <dbReference type="ARBA" id="ARBA00023136"/>
    </source>
</evidence>
<sequence length="237" mass="24373">MSVSPKRGRQLAAAVVFGTIVVASVLVSPGELFGVVESIAADPYLFGLVVIGLYLLRPLFVLPTTPLAVVVGYGYGVALGVPVALVGVVTTVVPVFLAARWLGAGATETATALRGGWFGALLERTGTTVSRYYETAGPVRGVVVSRLAPIPSDVSTCAAAVSDVRLRELVVGTAIGELPWTIAAVVVGASTATVTTDGLGELGVPLTVGCLLAAMALLAGPVYRLVRSWRRQRTVDS</sequence>
<evidence type="ECO:0000313" key="9">
    <source>
        <dbReference type="Proteomes" id="UP000326170"/>
    </source>
</evidence>
<reference evidence="8 9" key="1">
    <citation type="journal article" date="2007" name="Int. J. Syst. Evol. Microbiol.">
        <title>Natronorubrum sulfidifaciens sp. nov., an extremely haloalkaliphilic archaeon isolated from Aiding salt lake in Xin-Jiang, China.</title>
        <authorList>
            <person name="Cui H.L."/>
            <person name="Tohty D."/>
            <person name="Liu H.C."/>
            <person name="Liu S.J."/>
            <person name="Oren A."/>
            <person name="Zhou P.J."/>
        </authorList>
    </citation>
    <scope>NUCLEOTIDE SEQUENCE [LARGE SCALE GENOMIC DNA]</scope>
    <source>
        <strain evidence="8 9">7-3</strain>
    </source>
</reference>
<dbReference type="Pfam" id="PF09335">
    <property type="entry name" value="VTT_dom"/>
    <property type="match status" value="1"/>
</dbReference>
<dbReference type="GeneID" id="42302532"/>
<dbReference type="AlphaFoldDB" id="A0A5P9P6V0"/>
<proteinExistence type="predicted"/>
<evidence type="ECO:0000313" key="8">
    <source>
        <dbReference type="EMBL" id="QFU83889.1"/>
    </source>
</evidence>
<organism evidence="8 9">
    <name type="scientific">Natronorubrum aibiense</name>
    <dbReference type="NCBI Taxonomy" id="348826"/>
    <lineage>
        <taxon>Archaea</taxon>
        <taxon>Methanobacteriati</taxon>
        <taxon>Methanobacteriota</taxon>
        <taxon>Stenosarchaea group</taxon>
        <taxon>Halobacteria</taxon>
        <taxon>Halobacteriales</taxon>
        <taxon>Natrialbaceae</taxon>
        <taxon>Natronorubrum</taxon>
    </lineage>
</organism>
<feature type="transmembrane region" description="Helical" evidence="6">
    <location>
        <begin position="74"/>
        <end position="97"/>
    </location>
</feature>
<keyword evidence="5 6" id="KW-0472">Membrane</keyword>
<gene>
    <name evidence="8" type="ORF">GCU68_15775</name>
</gene>
<feature type="transmembrane region" description="Helical" evidence="6">
    <location>
        <begin position="43"/>
        <end position="62"/>
    </location>
</feature>
<evidence type="ECO:0000256" key="6">
    <source>
        <dbReference type="SAM" id="Phobius"/>
    </source>
</evidence>
<accession>A0A5P9P6V0</accession>
<dbReference type="KEGG" id="nas:GCU68_15775"/>
<keyword evidence="4 6" id="KW-1133">Transmembrane helix</keyword>
<evidence type="ECO:0000256" key="2">
    <source>
        <dbReference type="ARBA" id="ARBA00022475"/>
    </source>
</evidence>
<dbReference type="OrthoDB" id="293407at2157"/>
<keyword evidence="2" id="KW-1003">Cell membrane</keyword>
<feature type="transmembrane region" description="Helical" evidence="6">
    <location>
        <begin position="202"/>
        <end position="223"/>
    </location>
</feature>
<evidence type="ECO:0000259" key="7">
    <source>
        <dbReference type="Pfam" id="PF09335"/>
    </source>
</evidence>
<dbReference type="InterPro" id="IPR032816">
    <property type="entry name" value="VTT_dom"/>
</dbReference>
<keyword evidence="9" id="KW-1185">Reference proteome</keyword>
<dbReference type="RefSeq" id="WP_152943195.1">
    <property type="nucleotide sequence ID" value="NZ_CP045488.1"/>
</dbReference>
<comment type="subcellular location">
    <subcellularLocation>
        <location evidence="1">Cell membrane</location>
        <topology evidence="1">Multi-pass membrane protein</topology>
    </subcellularLocation>
</comment>
<keyword evidence="3 6" id="KW-0812">Transmembrane</keyword>
<dbReference type="Proteomes" id="UP000326170">
    <property type="component" value="Chromosome"/>
</dbReference>
<evidence type="ECO:0000256" key="3">
    <source>
        <dbReference type="ARBA" id="ARBA00022692"/>
    </source>
</evidence>